<dbReference type="Gene3D" id="3.30.40.10">
    <property type="entry name" value="Zinc/RING finger domain, C3HC4 (zinc finger)"/>
    <property type="match status" value="1"/>
</dbReference>
<evidence type="ECO:0000256" key="2">
    <source>
        <dbReference type="ARBA" id="ARBA00003861"/>
    </source>
</evidence>
<dbReference type="EMBL" id="JAIWQS010000001">
    <property type="protein sequence ID" value="KAJ8775255.1"/>
    <property type="molecule type" value="Genomic_DNA"/>
</dbReference>
<dbReference type="SMART" id="SM00185">
    <property type="entry name" value="ARM"/>
    <property type="match status" value="5"/>
</dbReference>
<sequence length="549" mass="60310">MEFQEALVRLVISKPAKKGLDRDTETEKQKRLISFHRRRKWSVPSKSPRPESLETPKEFLCPITGSLMNDPVIVSSGHSFERVCVQACNDLAFTPTVADGSSPDFSNVIPNLALKKAIVHWCKKQCVDPPKPIDYSFAEKLVRSTMVNSQKKVDGRNVTVTEKPQPKLNHAVTELTRRSSTHFYSSSDESVETNVSTPPLELKTRPSCFSSASSSSEAEPLNPNPNPEEDELVSKLQSPQVYEIEEALGSLRKITRTKEEARVQFCTPRILISLRSLVASRYTNIQVNAVACLVNLSLEKVNKVKIVRSGIVPLLVDVLKGGYPESQEHACGAIFSLALEDHNKIAIGVLGVLPPLVHLLRSESERARNDSALALYHLSLVQSNRAKLVKLGSVTILLGMVKSGHMRSRVLLVLGNLASCVDGRSAILDAGGVECLVGMLRKGEKLESESILESCMSVLCWLSYGGLRFRGLAKTAGATEVLLEVEKCGCQRSRQKARRVLDVMKSRGVAEEEEEGVVDWEKLLDSGSVTNSPRHRLGGKGGDSRTHSS</sequence>
<dbReference type="FunFam" id="1.25.10.10:FF:000578">
    <property type="entry name" value="RING-type E3 ubiquitin transferase"/>
    <property type="match status" value="1"/>
</dbReference>
<evidence type="ECO:0000256" key="1">
    <source>
        <dbReference type="ARBA" id="ARBA00000900"/>
    </source>
</evidence>
<dbReference type="SUPFAM" id="SSF57850">
    <property type="entry name" value="RING/U-box"/>
    <property type="match status" value="1"/>
</dbReference>
<dbReference type="PROSITE" id="PS51698">
    <property type="entry name" value="U_BOX"/>
    <property type="match status" value="1"/>
</dbReference>
<feature type="region of interest" description="Disordered" evidence="9">
    <location>
        <begin position="182"/>
        <end position="235"/>
    </location>
</feature>
<comment type="catalytic activity">
    <reaction evidence="1">
        <text>S-ubiquitinyl-[E2 ubiquitin-conjugating enzyme]-L-cysteine + [acceptor protein]-L-lysine = [E2 ubiquitin-conjugating enzyme]-L-cysteine + N(6)-ubiquitinyl-[acceptor protein]-L-lysine.</text>
        <dbReference type="EC" id="2.3.2.27"/>
    </reaction>
</comment>
<evidence type="ECO:0000256" key="3">
    <source>
        <dbReference type="ARBA" id="ARBA00004906"/>
    </source>
</evidence>
<feature type="compositionally biased region" description="Polar residues" evidence="9">
    <location>
        <begin position="182"/>
        <end position="197"/>
    </location>
</feature>
<evidence type="ECO:0000313" key="11">
    <source>
        <dbReference type="EMBL" id="KAJ8775255.1"/>
    </source>
</evidence>
<accession>A0AAV8U7J9</accession>
<reference evidence="11 12" key="1">
    <citation type="submission" date="2021-09" db="EMBL/GenBank/DDBJ databases">
        <title>Genomic insights and catalytic innovation underlie evolution of tropane alkaloids biosynthesis.</title>
        <authorList>
            <person name="Wang Y.-J."/>
            <person name="Tian T."/>
            <person name="Huang J.-P."/>
            <person name="Huang S.-X."/>
        </authorList>
    </citation>
    <scope>NUCLEOTIDE SEQUENCE [LARGE SCALE GENOMIC DNA]</scope>
    <source>
        <strain evidence="11">KIB-2018</strain>
        <tissue evidence="11">Leaf</tissue>
    </source>
</reference>
<keyword evidence="7" id="KW-0833">Ubl conjugation pathway</keyword>
<feature type="repeat" description="ARM" evidence="8">
    <location>
        <begin position="351"/>
        <end position="393"/>
    </location>
</feature>
<dbReference type="InterPro" id="IPR011989">
    <property type="entry name" value="ARM-like"/>
</dbReference>
<feature type="compositionally biased region" description="Low complexity" evidence="9">
    <location>
        <begin position="210"/>
        <end position="221"/>
    </location>
</feature>
<dbReference type="GO" id="GO:0016567">
    <property type="term" value="P:protein ubiquitination"/>
    <property type="evidence" value="ECO:0007669"/>
    <property type="project" value="InterPro"/>
</dbReference>
<evidence type="ECO:0000256" key="8">
    <source>
        <dbReference type="PROSITE-ProRule" id="PRU00259"/>
    </source>
</evidence>
<name>A0AAV8U7J9_9ROSI</name>
<feature type="region of interest" description="Disordered" evidence="9">
    <location>
        <begin position="148"/>
        <end position="169"/>
    </location>
</feature>
<evidence type="ECO:0000256" key="5">
    <source>
        <dbReference type="ARBA" id="ARBA00022679"/>
    </source>
</evidence>
<dbReference type="InterPro" id="IPR000225">
    <property type="entry name" value="Armadillo"/>
</dbReference>
<keyword evidence="12" id="KW-1185">Reference proteome</keyword>
<evidence type="ECO:0000256" key="9">
    <source>
        <dbReference type="SAM" id="MobiDB-lite"/>
    </source>
</evidence>
<dbReference type="InterPro" id="IPR013083">
    <property type="entry name" value="Znf_RING/FYVE/PHD"/>
</dbReference>
<dbReference type="InterPro" id="IPR058678">
    <property type="entry name" value="ARM_PUB"/>
</dbReference>
<dbReference type="AlphaFoldDB" id="A0AAV8U7J9"/>
<evidence type="ECO:0000313" key="12">
    <source>
        <dbReference type="Proteomes" id="UP001159364"/>
    </source>
</evidence>
<comment type="caution">
    <text evidence="11">The sequence shown here is derived from an EMBL/GenBank/DDBJ whole genome shotgun (WGS) entry which is preliminary data.</text>
</comment>
<dbReference type="InterPro" id="IPR016024">
    <property type="entry name" value="ARM-type_fold"/>
</dbReference>
<comment type="function">
    <text evidence="2">Functions as an E3 ubiquitin ligase.</text>
</comment>
<dbReference type="SMART" id="SM00504">
    <property type="entry name" value="Ubox"/>
    <property type="match status" value="1"/>
</dbReference>
<dbReference type="PANTHER" id="PTHR23315:SF339">
    <property type="entry name" value="U-BOX DOMAIN-CONTAINING PROTEIN 40"/>
    <property type="match status" value="1"/>
</dbReference>
<dbReference type="PROSITE" id="PS50176">
    <property type="entry name" value="ARM_REPEAT"/>
    <property type="match status" value="1"/>
</dbReference>
<protein>
    <recommendedName>
        <fullName evidence="4">RING-type E3 ubiquitin transferase</fullName>
        <ecNumber evidence="4">2.3.2.27</ecNumber>
    </recommendedName>
</protein>
<evidence type="ECO:0000259" key="10">
    <source>
        <dbReference type="PROSITE" id="PS51698"/>
    </source>
</evidence>
<keyword evidence="5" id="KW-0808">Transferase</keyword>
<gene>
    <name evidence="11" type="ORF">K2173_020259</name>
</gene>
<keyword evidence="6" id="KW-0677">Repeat</keyword>
<dbReference type="Pfam" id="PF25598">
    <property type="entry name" value="ARM_PUB"/>
    <property type="match status" value="1"/>
</dbReference>
<dbReference type="GO" id="GO:0061630">
    <property type="term" value="F:ubiquitin protein ligase activity"/>
    <property type="evidence" value="ECO:0007669"/>
    <property type="project" value="UniProtKB-EC"/>
</dbReference>
<evidence type="ECO:0000256" key="4">
    <source>
        <dbReference type="ARBA" id="ARBA00012483"/>
    </source>
</evidence>
<evidence type="ECO:0000256" key="6">
    <source>
        <dbReference type="ARBA" id="ARBA00022737"/>
    </source>
</evidence>
<organism evidence="11 12">
    <name type="scientific">Erythroxylum novogranatense</name>
    <dbReference type="NCBI Taxonomy" id="1862640"/>
    <lineage>
        <taxon>Eukaryota</taxon>
        <taxon>Viridiplantae</taxon>
        <taxon>Streptophyta</taxon>
        <taxon>Embryophyta</taxon>
        <taxon>Tracheophyta</taxon>
        <taxon>Spermatophyta</taxon>
        <taxon>Magnoliopsida</taxon>
        <taxon>eudicotyledons</taxon>
        <taxon>Gunneridae</taxon>
        <taxon>Pentapetalae</taxon>
        <taxon>rosids</taxon>
        <taxon>fabids</taxon>
        <taxon>Malpighiales</taxon>
        <taxon>Erythroxylaceae</taxon>
        <taxon>Erythroxylum</taxon>
    </lineage>
</organism>
<proteinExistence type="predicted"/>
<dbReference type="Gene3D" id="1.25.10.10">
    <property type="entry name" value="Leucine-rich Repeat Variant"/>
    <property type="match status" value="1"/>
</dbReference>
<dbReference type="Pfam" id="PF04564">
    <property type="entry name" value="U-box"/>
    <property type="match status" value="1"/>
</dbReference>
<comment type="pathway">
    <text evidence="3">Protein modification; protein ubiquitination.</text>
</comment>
<dbReference type="SUPFAM" id="SSF48371">
    <property type="entry name" value="ARM repeat"/>
    <property type="match status" value="1"/>
</dbReference>
<feature type="region of interest" description="Disordered" evidence="9">
    <location>
        <begin position="526"/>
        <end position="549"/>
    </location>
</feature>
<dbReference type="Proteomes" id="UP001159364">
    <property type="component" value="Linkage Group LG01"/>
</dbReference>
<evidence type="ECO:0000256" key="7">
    <source>
        <dbReference type="ARBA" id="ARBA00022786"/>
    </source>
</evidence>
<dbReference type="EC" id="2.3.2.27" evidence="4"/>
<feature type="domain" description="U-box" evidence="10">
    <location>
        <begin position="54"/>
        <end position="128"/>
    </location>
</feature>
<dbReference type="PANTHER" id="PTHR23315">
    <property type="entry name" value="U BOX DOMAIN-CONTAINING"/>
    <property type="match status" value="1"/>
</dbReference>
<dbReference type="InterPro" id="IPR003613">
    <property type="entry name" value="Ubox_domain"/>
</dbReference>